<dbReference type="EMBL" id="LJSK01000617">
    <property type="protein sequence ID" value="KPI82668.1"/>
    <property type="molecule type" value="Genomic_DNA"/>
</dbReference>
<evidence type="ECO:0000313" key="3">
    <source>
        <dbReference type="Proteomes" id="UP000038009"/>
    </source>
</evidence>
<feature type="compositionally biased region" description="Pro residues" evidence="1">
    <location>
        <begin position="289"/>
        <end position="300"/>
    </location>
</feature>
<protein>
    <submittedName>
        <fullName evidence="2">Uncharacterized protein</fullName>
    </submittedName>
</protein>
<gene>
    <name evidence="2" type="ORF">ABL78_8319</name>
</gene>
<feature type="compositionally biased region" description="Low complexity" evidence="1">
    <location>
        <begin position="190"/>
        <end position="206"/>
    </location>
</feature>
<accession>A0A0N1IG49</accession>
<dbReference type="Proteomes" id="UP000038009">
    <property type="component" value="Unassembled WGS sequence"/>
</dbReference>
<feature type="region of interest" description="Disordered" evidence="1">
    <location>
        <begin position="580"/>
        <end position="616"/>
    </location>
</feature>
<comment type="caution">
    <text evidence="2">The sequence shown here is derived from an EMBL/GenBank/DDBJ whole genome shotgun (WGS) entry which is preliminary data.</text>
</comment>
<reference evidence="2 3" key="1">
    <citation type="journal article" date="2015" name="PLoS Pathog.">
        <title>Leptomonas seymouri: Adaptations to the Dixenous Life Cycle Analyzed by Genome Sequencing, Transcriptome Profiling and Co-infection with Leishmania donovani.</title>
        <authorList>
            <person name="Kraeva N."/>
            <person name="Butenko A."/>
            <person name="Hlavacova J."/>
            <person name="Kostygov A."/>
            <person name="Myskova J."/>
            <person name="Grybchuk D."/>
            <person name="Lestinova T."/>
            <person name="Votypka J."/>
            <person name="Volf P."/>
            <person name="Opperdoes F."/>
            <person name="Flegontov P."/>
            <person name="Lukes J."/>
            <person name="Yurchenko V."/>
        </authorList>
    </citation>
    <scope>NUCLEOTIDE SEQUENCE [LARGE SCALE GENOMIC DNA]</scope>
    <source>
        <strain evidence="2 3">ATCC 30220</strain>
    </source>
</reference>
<feature type="compositionally biased region" description="Polar residues" evidence="1">
    <location>
        <begin position="145"/>
        <end position="158"/>
    </location>
</feature>
<name>A0A0N1IG49_LEPSE</name>
<sequence length="616" mass="67661">MQAYIDSICKRSPPRTAVAVQHTKSALLLQSHQLERKRRLDEEAARERTLQTGRGNLLWGLRFHKQRNGSSRNVRHAGVLNQHTPSPFEPPSSLTSGNPSAHEPATPLRPSLRSKSKRTLRQLGLPPTSPSPRPQQNKARAWTPLSFSDRTAQLTPGRNPQRRQQRTALLPSTRDSFNDSPSPTTSPWHSLFSNSPSPSASSMSRWPVHHRREEEDEGDGTAAAGGAASPARIAAPCYSRLNTAGARQWGLSMERKPHAVKSPMARIPSTELSDAQMHLKRDVQFPSSAHPPPSYAPPPAVWTSWEPHRGHQQLSTVQHSFELEKRRPRSASRSPTAEALNGTVASISRPSVLQSSPPRTRENTADPIPKPLPPAASQRASAFPSAIRALRDPNAHGQCHDAPYRTSHLKGVLRGDSPPGTPPHNPASASHACFGPSHSRREPSAHRRRRLPADGAPSSLRDLHERLFLRLQTRSRAATASAATHLRARSDGSMVMVDAVSGATAAVKLWRSTRDLYESLAEERDLMHTRLAREDEDTEAFCGAARGARKSSRVVNELHRGQQRGAMDRAAVSTRDYLYMREAEEGAQGPSQPDRADQGSSFIGAPLPFREALPLD</sequence>
<feature type="compositionally biased region" description="Polar residues" evidence="1">
    <location>
        <begin position="343"/>
        <end position="358"/>
    </location>
</feature>
<keyword evidence="3" id="KW-1185">Reference proteome</keyword>
<dbReference type="AlphaFoldDB" id="A0A0N1IG49"/>
<dbReference type="OrthoDB" id="267414at2759"/>
<organism evidence="2 3">
    <name type="scientific">Leptomonas seymouri</name>
    <dbReference type="NCBI Taxonomy" id="5684"/>
    <lineage>
        <taxon>Eukaryota</taxon>
        <taxon>Discoba</taxon>
        <taxon>Euglenozoa</taxon>
        <taxon>Kinetoplastea</taxon>
        <taxon>Metakinetoplastina</taxon>
        <taxon>Trypanosomatida</taxon>
        <taxon>Trypanosomatidae</taxon>
        <taxon>Leishmaniinae</taxon>
        <taxon>Leptomonas</taxon>
    </lineage>
</organism>
<dbReference type="VEuPathDB" id="TriTrypDB:Lsey_0617_0010"/>
<feature type="region of interest" description="Disordered" evidence="1">
    <location>
        <begin position="80"/>
        <end position="228"/>
    </location>
</feature>
<feature type="region of interest" description="Disordered" evidence="1">
    <location>
        <begin position="409"/>
        <end position="458"/>
    </location>
</feature>
<feature type="region of interest" description="Disordered" evidence="1">
    <location>
        <begin position="284"/>
        <end position="383"/>
    </location>
</feature>
<feature type="compositionally biased region" description="Polar residues" evidence="1">
    <location>
        <begin position="173"/>
        <end position="188"/>
    </location>
</feature>
<evidence type="ECO:0000313" key="2">
    <source>
        <dbReference type="EMBL" id="KPI82668.1"/>
    </source>
</evidence>
<evidence type="ECO:0000256" key="1">
    <source>
        <dbReference type="SAM" id="MobiDB-lite"/>
    </source>
</evidence>
<proteinExistence type="predicted"/>